<dbReference type="PANTHER" id="PTHR43762:SF1">
    <property type="entry name" value="D-ARABINONO-1,4-LACTONE OXIDASE"/>
    <property type="match status" value="1"/>
</dbReference>
<keyword evidence="1" id="KW-0285">Flavoprotein</keyword>
<accession>A0A317MWV7</accession>
<dbReference type="GO" id="GO:0071949">
    <property type="term" value="F:FAD binding"/>
    <property type="evidence" value="ECO:0007669"/>
    <property type="project" value="InterPro"/>
</dbReference>
<dbReference type="PROSITE" id="PS51387">
    <property type="entry name" value="FAD_PCMH"/>
    <property type="match status" value="1"/>
</dbReference>
<dbReference type="Proteomes" id="UP000246569">
    <property type="component" value="Unassembled WGS sequence"/>
</dbReference>
<dbReference type="AlphaFoldDB" id="A0A317MWV7"/>
<reference evidence="3 4" key="1">
    <citation type="submission" date="2018-05" db="EMBL/GenBank/DDBJ databases">
        <title>Genomic Encyclopedia of Type Strains, Phase IV (KMG-IV): sequencing the most valuable type-strain genomes for metagenomic binning, comparative biology and taxonomic classification.</title>
        <authorList>
            <person name="Goeker M."/>
        </authorList>
    </citation>
    <scope>NUCLEOTIDE SEQUENCE [LARGE SCALE GENOMIC DNA]</scope>
    <source>
        <strain evidence="3 4">DSM 23606</strain>
    </source>
</reference>
<gene>
    <name evidence="3" type="ORF">C7443_111125</name>
</gene>
<dbReference type="Gene3D" id="3.30.465.10">
    <property type="match status" value="1"/>
</dbReference>
<dbReference type="InterPro" id="IPR006094">
    <property type="entry name" value="Oxid_FAD_bind_N"/>
</dbReference>
<dbReference type="PANTHER" id="PTHR43762">
    <property type="entry name" value="L-GULONOLACTONE OXIDASE"/>
    <property type="match status" value="1"/>
</dbReference>
<keyword evidence="4" id="KW-1185">Reference proteome</keyword>
<dbReference type="EMBL" id="QGTJ01000011">
    <property type="protein sequence ID" value="PWV59353.1"/>
    <property type="molecule type" value="Genomic_DNA"/>
</dbReference>
<dbReference type="GO" id="GO:0016899">
    <property type="term" value="F:oxidoreductase activity, acting on the CH-OH group of donors, oxygen as acceptor"/>
    <property type="evidence" value="ECO:0007669"/>
    <property type="project" value="InterPro"/>
</dbReference>
<evidence type="ECO:0000313" key="3">
    <source>
        <dbReference type="EMBL" id="PWV59353.1"/>
    </source>
</evidence>
<dbReference type="InterPro" id="IPR016166">
    <property type="entry name" value="FAD-bd_PCMH"/>
</dbReference>
<proteinExistence type="predicted"/>
<comment type="caution">
    <text evidence="3">The sequence shown here is derived from an EMBL/GenBank/DDBJ whole genome shotgun (WGS) entry which is preliminary data.</text>
</comment>
<evidence type="ECO:0000259" key="2">
    <source>
        <dbReference type="PROSITE" id="PS51387"/>
    </source>
</evidence>
<dbReference type="SUPFAM" id="SSF56176">
    <property type="entry name" value="FAD-binding/transporter-associated domain-like"/>
    <property type="match status" value="1"/>
</dbReference>
<keyword evidence="1" id="KW-0274">FAD</keyword>
<dbReference type="OrthoDB" id="143770at2"/>
<dbReference type="InterPro" id="IPR036318">
    <property type="entry name" value="FAD-bd_PCMH-like_sf"/>
</dbReference>
<dbReference type="InterPro" id="IPR016169">
    <property type="entry name" value="FAD-bd_PCMH_sub2"/>
</dbReference>
<name>A0A317MWV7_9GAMM</name>
<organism evidence="3 4">
    <name type="scientific">Plasticicumulans acidivorans</name>
    <dbReference type="NCBI Taxonomy" id="886464"/>
    <lineage>
        <taxon>Bacteria</taxon>
        <taxon>Pseudomonadati</taxon>
        <taxon>Pseudomonadota</taxon>
        <taxon>Gammaproteobacteria</taxon>
        <taxon>Candidatus Competibacteraceae</taxon>
        <taxon>Plasticicumulans</taxon>
    </lineage>
</organism>
<feature type="domain" description="FAD-binding PCMH-type" evidence="2">
    <location>
        <begin position="15"/>
        <end position="183"/>
    </location>
</feature>
<evidence type="ECO:0000313" key="4">
    <source>
        <dbReference type="Proteomes" id="UP000246569"/>
    </source>
</evidence>
<dbReference type="RefSeq" id="WP_110019759.1">
    <property type="nucleotide sequence ID" value="NZ_QGTJ01000011.1"/>
</dbReference>
<evidence type="ECO:0000256" key="1">
    <source>
        <dbReference type="ARBA" id="ARBA00022827"/>
    </source>
</evidence>
<dbReference type="InterPro" id="IPR010031">
    <property type="entry name" value="FAD_lactone_oxidase-like"/>
</dbReference>
<dbReference type="Pfam" id="PF01565">
    <property type="entry name" value="FAD_binding_4"/>
    <property type="match status" value="1"/>
</dbReference>
<sequence length="437" mass="48708">MAVEGGVYRSWGRYPAVGNQRIFRLHDRFAALSISTEVQRVLPYGHGRSYGDVCLNDGGGLLHTRGLDRFIAFDVVTGVLRCEAGVLLAEILDLVVPRGWFLPVTPGTRFVTVGGALANDVHGKNHHLVGTFGCHVRRFELLRSDGERFECSPHESADWFGATIGGLGLTGLVTWVELQLRRIANPWIAGEVVRFHSLEEFAELSRAADGDYEYTVSWIDCAAAVGRGLFMCGNHAPALSAERPQVSHKKLRVPFTPPVSLISGLTLRAFNALYYRKQLAERTTAITHYEPFFYPLDGLLEWNRIYGPRGFLQYQCVVPVEGGLDLLHEVLGQIAASGSGSVLAVLKQFGDIPSPGWLSFPRSGFTLALDFPNYGERTLQLLERLDVIVRTGGGRLYPAKDARMAGDFFRQSYTDWERFSAYVDPQFSSDFWRRVME</sequence>
<protein>
    <submittedName>
        <fullName evidence="3">FAD/FMN-containing dehydrogenase</fullName>
    </submittedName>
</protein>